<protein>
    <recommendedName>
        <fullName evidence="4">DUF998 domain-containing protein</fullName>
    </recommendedName>
</protein>
<evidence type="ECO:0000313" key="2">
    <source>
        <dbReference type="EMBL" id="MBB2894728.1"/>
    </source>
</evidence>
<dbReference type="Proteomes" id="UP000559182">
    <property type="component" value="Unassembled WGS sequence"/>
</dbReference>
<keyword evidence="1" id="KW-0472">Membrane</keyword>
<feature type="transmembrane region" description="Helical" evidence="1">
    <location>
        <begin position="137"/>
        <end position="158"/>
    </location>
</feature>
<feature type="transmembrane region" description="Helical" evidence="1">
    <location>
        <begin position="107"/>
        <end position="125"/>
    </location>
</feature>
<feature type="transmembrane region" description="Helical" evidence="1">
    <location>
        <begin position="233"/>
        <end position="251"/>
    </location>
</feature>
<keyword evidence="3" id="KW-1185">Reference proteome</keyword>
<gene>
    <name evidence="2" type="ORF">FHU39_004779</name>
</gene>
<feature type="transmembrane region" description="Helical" evidence="1">
    <location>
        <begin position="209"/>
        <end position="227"/>
    </location>
</feature>
<evidence type="ECO:0000256" key="1">
    <source>
        <dbReference type="SAM" id="Phobius"/>
    </source>
</evidence>
<reference evidence="2 3" key="1">
    <citation type="submission" date="2020-08" db="EMBL/GenBank/DDBJ databases">
        <title>Sequencing the genomes of 1000 actinobacteria strains.</title>
        <authorList>
            <person name="Klenk H.-P."/>
        </authorList>
    </citation>
    <scope>NUCLEOTIDE SEQUENCE [LARGE SCALE GENOMIC DNA]</scope>
    <source>
        <strain evidence="2 3">DSM 105369</strain>
    </source>
</reference>
<evidence type="ECO:0000313" key="3">
    <source>
        <dbReference type="Proteomes" id="UP000559182"/>
    </source>
</evidence>
<sequence length="285" mass="30419">MKPEVTTYRYVRLGLLALLLALAIAIGIETVSDGWQASISAYYYTPAGPVFVAVMASVGVCLVALQGFTDAENVCLNLAGISAPMVAFVPSPERGESPDVAAITNNAATYLSVLAVGYLVVLAFVWRRVRRGGTVSVWSRIGLGSVALAWLVGVVWLLSDRSSFVARAHTLAATFTLLPFVFVVALNTDWGVRVIAREPVPSRTRFGRAYWVVLAGMFCVAIVFGVLHTWAYALLGLEIGVLVLFAAFWVLQSVDLIDPARDELTSDAARSARNAAPGGSGPSPR</sequence>
<organism evidence="2 3">
    <name type="scientific">Flexivirga oryzae</name>
    <dbReference type="NCBI Taxonomy" id="1794944"/>
    <lineage>
        <taxon>Bacteria</taxon>
        <taxon>Bacillati</taxon>
        <taxon>Actinomycetota</taxon>
        <taxon>Actinomycetes</taxon>
        <taxon>Micrococcales</taxon>
        <taxon>Dermacoccaceae</taxon>
        <taxon>Flexivirga</taxon>
    </lineage>
</organism>
<proteinExistence type="predicted"/>
<name>A0A839NAC8_9MICO</name>
<evidence type="ECO:0008006" key="4">
    <source>
        <dbReference type="Google" id="ProtNLM"/>
    </source>
</evidence>
<keyword evidence="1" id="KW-1133">Transmembrane helix</keyword>
<accession>A0A839NAC8</accession>
<feature type="transmembrane region" description="Helical" evidence="1">
    <location>
        <begin position="74"/>
        <end position="92"/>
    </location>
</feature>
<dbReference type="RefSeq" id="WP_183323158.1">
    <property type="nucleotide sequence ID" value="NZ_JACHVQ010000007.1"/>
</dbReference>
<dbReference type="EMBL" id="JACHVQ010000007">
    <property type="protein sequence ID" value="MBB2894728.1"/>
    <property type="molecule type" value="Genomic_DNA"/>
</dbReference>
<feature type="transmembrane region" description="Helical" evidence="1">
    <location>
        <begin position="164"/>
        <end position="188"/>
    </location>
</feature>
<feature type="transmembrane region" description="Helical" evidence="1">
    <location>
        <begin position="43"/>
        <end position="65"/>
    </location>
</feature>
<comment type="caution">
    <text evidence="2">The sequence shown here is derived from an EMBL/GenBank/DDBJ whole genome shotgun (WGS) entry which is preliminary data.</text>
</comment>
<keyword evidence="1" id="KW-0812">Transmembrane</keyword>
<dbReference type="AlphaFoldDB" id="A0A839NAC8"/>